<dbReference type="Proteomes" id="UP000708208">
    <property type="component" value="Unassembled WGS sequence"/>
</dbReference>
<evidence type="ECO:0000256" key="5">
    <source>
        <dbReference type="ARBA" id="ARBA00023157"/>
    </source>
</evidence>
<evidence type="ECO:0000256" key="6">
    <source>
        <dbReference type="ARBA" id="ARBA00023180"/>
    </source>
</evidence>
<keyword evidence="6" id="KW-0325">Glycoprotein</keyword>
<dbReference type="GO" id="GO:0005319">
    <property type="term" value="F:lipid transporter activity"/>
    <property type="evidence" value="ECO:0007669"/>
    <property type="project" value="InterPro"/>
</dbReference>
<evidence type="ECO:0000256" key="4">
    <source>
        <dbReference type="ARBA" id="ARBA00023121"/>
    </source>
</evidence>
<feature type="compositionally biased region" description="Acidic residues" evidence="8">
    <location>
        <begin position="2240"/>
        <end position="2254"/>
    </location>
</feature>
<evidence type="ECO:0000256" key="9">
    <source>
        <dbReference type="SAM" id="Phobius"/>
    </source>
</evidence>
<feature type="region of interest" description="Disordered" evidence="8">
    <location>
        <begin position="4427"/>
        <end position="4477"/>
    </location>
</feature>
<dbReference type="PANTHER" id="PTHR23345">
    <property type="entry name" value="VITELLOGENIN-RELATED"/>
    <property type="match status" value="1"/>
</dbReference>
<feature type="region of interest" description="Disordered" evidence="8">
    <location>
        <begin position="383"/>
        <end position="424"/>
    </location>
</feature>
<evidence type="ECO:0000259" key="11">
    <source>
        <dbReference type="PROSITE" id="PS51233"/>
    </source>
</evidence>
<feature type="compositionally biased region" description="Acidic residues" evidence="8">
    <location>
        <begin position="4462"/>
        <end position="4477"/>
    </location>
</feature>
<evidence type="ECO:0000256" key="8">
    <source>
        <dbReference type="SAM" id="MobiDB-lite"/>
    </source>
</evidence>
<keyword evidence="1" id="KW-0813">Transport</keyword>
<keyword evidence="9" id="KW-0812">Transmembrane</keyword>
<dbReference type="SMART" id="SM01169">
    <property type="entry name" value="DUF1943"/>
    <property type="match status" value="1"/>
</dbReference>
<dbReference type="InterPro" id="IPR001747">
    <property type="entry name" value="Vitellogenin_N"/>
</dbReference>
<dbReference type="Pfam" id="PF09172">
    <property type="entry name" value="Vit_open_b-sht"/>
    <property type="match status" value="1"/>
</dbReference>
<proteinExistence type="predicted"/>
<evidence type="ECO:0000256" key="7">
    <source>
        <dbReference type="PROSITE-ProRule" id="PRU00557"/>
    </source>
</evidence>
<keyword evidence="9" id="KW-0472">Membrane</keyword>
<keyword evidence="13" id="KW-1185">Reference proteome</keyword>
<dbReference type="GO" id="GO:0045735">
    <property type="term" value="F:nutrient reservoir activity"/>
    <property type="evidence" value="ECO:0007669"/>
    <property type="project" value="UniProtKB-KW"/>
</dbReference>
<evidence type="ECO:0000256" key="1">
    <source>
        <dbReference type="ARBA" id="ARBA00022448"/>
    </source>
</evidence>
<dbReference type="PANTHER" id="PTHR23345:SF15">
    <property type="entry name" value="VITELLOGENIN 1-RELATED"/>
    <property type="match status" value="1"/>
</dbReference>
<evidence type="ECO:0000256" key="3">
    <source>
        <dbReference type="ARBA" id="ARBA00023055"/>
    </source>
</evidence>
<evidence type="ECO:0000256" key="2">
    <source>
        <dbReference type="ARBA" id="ARBA00022729"/>
    </source>
</evidence>
<dbReference type="Pfam" id="PF00094">
    <property type="entry name" value="VWD"/>
    <property type="match status" value="1"/>
</dbReference>
<comment type="caution">
    <text evidence="7">Lacks conserved residue(s) required for the propagation of feature annotation.</text>
</comment>
<gene>
    <name evidence="12" type="ORF">AFUS01_LOCUS15122</name>
</gene>
<dbReference type="SMART" id="SM00638">
    <property type="entry name" value="LPD_N"/>
    <property type="match status" value="1"/>
</dbReference>
<keyword evidence="9" id="KW-1133">Transmembrane helix</keyword>
<evidence type="ECO:0008006" key="14">
    <source>
        <dbReference type="Google" id="ProtNLM"/>
    </source>
</evidence>
<dbReference type="FunFam" id="2.20.50.20:FF:000007">
    <property type="entry name" value="von Willebrand factor type D domaincontaining protein"/>
    <property type="match status" value="1"/>
</dbReference>
<accession>A0A8J2NZD3</accession>
<dbReference type="GO" id="GO:0008289">
    <property type="term" value="F:lipid binding"/>
    <property type="evidence" value="ECO:0007669"/>
    <property type="project" value="UniProtKB-KW"/>
</dbReference>
<protein>
    <recommendedName>
        <fullName evidence="14">Apolipophorins</fullName>
    </recommendedName>
</protein>
<dbReference type="PROSITE" id="PS51211">
    <property type="entry name" value="VITELLOGENIN"/>
    <property type="match status" value="1"/>
</dbReference>
<name>A0A8J2NZD3_9HEXA</name>
<keyword evidence="5" id="KW-1015">Disulfide bond</keyword>
<dbReference type="Pfam" id="PF01347">
    <property type="entry name" value="Vitellogenin_N"/>
    <property type="match status" value="1"/>
</dbReference>
<dbReference type="InterPro" id="IPR050733">
    <property type="entry name" value="Vitellogenin/Apolipophorin"/>
</dbReference>
<keyword evidence="3" id="KW-0445">Lipid transport</keyword>
<reference evidence="12" key="1">
    <citation type="submission" date="2021-06" db="EMBL/GenBank/DDBJ databases">
        <authorList>
            <person name="Hodson N. C."/>
            <person name="Mongue J. A."/>
            <person name="Jaron S. K."/>
        </authorList>
    </citation>
    <scope>NUCLEOTIDE SEQUENCE</scope>
</reference>
<dbReference type="InterPro" id="IPR001846">
    <property type="entry name" value="VWF_type-D"/>
</dbReference>
<feature type="domain" description="VWFD" evidence="11">
    <location>
        <begin position="3869"/>
        <end position="4046"/>
    </location>
</feature>
<feature type="region of interest" description="Disordered" evidence="8">
    <location>
        <begin position="1789"/>
        <end position="1816"/>
    </location>
</feature>
<organism evidence="12 13">
    <name type="scientific">Allacma fusca</name>
    <dbReference type="NCBI Taxonomy" id="39272"/>
    <lineage>
        <taxon>Eukaryota</taxon>
        <taxon>Metazoa</taxon>
        <taxon>Ecdysozoa</taxon>
        <taxon>Arthropoda</taxon>
        <taxon>Hexapoda</taxon>
        <taxon>Collembola</taxon>
        <taxon>Symphypleona</taxon>
        <taxon>Sminthuridae</taxon>
        <taxon>Allacma</taxon>
    </lineage>
</organism>
<keyword evidence="4" id="KW-0446">Lipid-binding</keyword>
<comment type="caution">
    <text evidence="12">The sequence shown here is derived from an EMBL/GenBank/DDBJ whole genome shotgun (WGS) entry which is preliminary data.</text>
</comment>
<feature type="compositionally biased region" description="Acidic residues" evidence="8">
    <location>
        <begin position="396"/>
        <end position="424"/>
    </location>
</feature>
<dbReference type="SMART" id="SM00216">
    <property type="entry name" value="VWD"/>
    <property type="match status" value="1"/>
</dbReference>
<dbReference type="InterPro" id="IPR015255">
    <property type="entry name" value="Vitellinogen_open_b-sht"/>
</dbReference>
<evidence type="ECO:0000313" key="13">
    <source>
        <dbReference type="Proteomes" id="UP000708208"/>
    </source>
</evidence>
<feature type="compositionally biased region" description="Polar residues" evidence="8">
    <location>
        <begin position="4441"/>
        <end position="4461"/>
    </location>
</feature>
<dbReference type="EMBL" id="CAJVCH010132004">
    <property type="protein sequence ID" value="CAG7726200.1"/>
    <property type="molecule type" value="Genomic_DNA"/>
</dbReference>
<feature type="region of interest" description="Disordered" evidence="8">
    <location>
        <begin position="2235"/>
        <end position="2257"/>
    </location>
</feature>
<keyword evidence="2" id="KW-0732">Signal</keyword>
<feature type="compositionally biased region" description="Acidic residues" evidence="8">
    <location>
        <begin position="4428"/>
        <end position="4440"/>
    </location>
</feature>
<evidence type="ECO:0000259" key="10">
    <source>
        <dbReference type="PROSITE" id="PS51211"/>
    </source>
</evidence>
<dbReference type="PROSITE" id="PS51233">
    <property type="entry name" value="VWFD"/>
    <property type="match status" value="1"/>
</dbReference>
<feature type="domain" description="Vitellogenin" evidence="10">
    <location>
        <begin position="140"/>
        <end position="825"/>
    </location>
</feature>
<evidence type="ECO:0000313" key="12">
    <source>
        <dbReference type="EMBL" id="CAG7726200.1"/>
    </source>
</evidence>
<feature type="transmembrane region" description="Helical" evidence="9">
    <location>
        <begin position="94"/>
        <end position="110"/>
    </location>
</feature>
<dbReference type="OrthoDB" id="6484170at2759"/>
<sequence>MFQYENTQLTIGKTGIYPHQRLLIFGKKGRRSGSTISHFSPPSIHKVTKESGEEATDALHNSLLMSYGPSIDSTNPPKSSAAIRSSSIWWRRRFSGIHVCLLLIILIPVIEATHNYASSLRQSTICGPAKCTNGGKKFHYKQEHVYSYQYVLNGTTSIEGGPSEQSGFHLSSKVTIKFLSACDALLFLSSVEVWQSHQPQGRDGHIFTNDPSQSLGKSLEEFPLRFSYADGVIEEICPDPADSASALNIKRGLLSAFQNTMRRLDLEYKGEETDVHGRCKVEYGLGLATSSSLTLVRRKDIKSCGDMFGVSSAVRGVSYVFGTRQESMPAVSSVSQCEQVVDRNLLSAISCEESHQLKSLSRGAAGVVTRILQKLDLITVFTPERTPPLNGTSDGGEGEGEGGEGGEGEGGEVETEVDPIDEDPTGMSFNVMTVRSLPANLALVISRETGGEIHKRDSLLFENRYGVLGPTSSNDLQTAKKALSDFCLSVKNEVKQTSGKLFESLVSILRGLPYPEMTTLTKEATEICQGDRLPFDDALEATGTNASVAVITERILKKDASPATIESWVASLTYISKPDLPLVSSAVRIILKRDEFPQILLSFSSLANSYCRTDPQCSSKKPIAILTKLYERYFDLTKCVAKKPKDVEQIIMYLKGIGNFGMFSPGIHQAINLCVSNNPHMEVRIAAVESYRRMQCTFDTSILNKIFLNPEEDSELRIQAFLSIMRCPTYSTVRYIREVLVNEQVNQVGSFLWTYIKNLQETSLPSKAELQGLVADEKLGKKFSTDVRKFSRNFEISTFYDDLNFGVGVESNLIYSQNSYVPRSSSVNLTVDLFGESINVFEATVRLESFEHYVESIFGPNGKLSSTELYNIVSSFREKRAVPSKRKLRTLSLEYDAMRRYYSDPIASLSLKTFGNEIMYKRKVGVVEQSELLKSLNPLEYLKRLGEQDTNWQKSTMLLDSSYIIPTGAGLPLNLSAQASSVLRLEAVSMIDAGNFRANSELKLEGKLLPSAVLTVTGSMALGVSDIQTGIKVRANIRTSAAVEGSLRLQGTKLMRVEFGIPQSRIDLLEYSSELLLVSGRGAERTLGETPDRSPICRKKGIFENLFGLRLCGSSYLPLSPSGEIDDSLAPYFPLNGPAHFTVTLDKANPDLMKTRIMYEWNNDEDAIKLSGAYERIMKTSGGSETSHVMGLQLDVDKRNQDFNFEVILPFNVINGSGRLEKDVSAGHVELLVKAGASGNEHFHTKLAFESSGESQGKKILRPSASLTYNMEKILETDCELTLSESQGGTTFQGQGTLHWRSKQHTLEVRGSRNNTSLSLVLDSEYEVGTQTETISWVSSLSKTTPKAGGTKMEANLNVVLSEFPDYNLGGTWKHQKSDDGVEMETDIRQGRGPSWSDRTALRIRQLWVCTSNHEARRLRSLFYLTQPSRQIDWGFDAALNAHGKSLDSAINLRYAPGKNLQTSLSLKRAPGILTFLQIGWNITLLNQHPLQFTLHLQEKSSRVFEFFVDTDWFGTNNLNMTVVYNDKSKRNILNTSLDLAFQTKTTEKLKLSAHLLHQEEKELKLSLSTGYGSRLNSLEIGHSQWMKGKRHKAYGSLRQGQHVYLVTAEVETDSGLQCIIKTDFASKLADIYMSIRSTSQQGMQLFTLDYKWDASRDKSKQFLLEFFMDLSREYLRRSELVLTYPGRQMLIGGEYTINPDDESQVVTGRLKWDEENHLHVNARLAPEPDETDAFKALVQFQTPFQSLKNVSLTVRYNVNDERNCHINIDGSWGDKGRLAGRISSTLEALPQDIDRDEGEGRGGGSNEASTKEIGGNVKTASPKSFLWTLKANLSSSVVHWETVRISMLHTHHSPLHVKTDIDIQLPQDKEINIGSQWLLPRTMDEVMSSRAELRIKTPYVGIQSVSLQAIMGHQEDSDILAVFGLYADNLQYSLQITGTPRFEEDGALGFEIVTSHGKYDNIFGNFKYATGDRSQFACQLGWPQVIIAFDSGLDWNGWREFHAFSTFTSPWKPLQNINGMIRVDTTQVELKVGMNEDQFNGKCEWLIESFENSEIHLDLSLPSKEIEKLGFIFKNSAGEGGIQSQAVAWVNDTKAGYKFEGEKSEVDEEAVLAIIWNAQVELDVIVYPTIRTTMSLAQRETKFNLAGSILVREGPINVSAELDLLDVFCFNEKITITTPFPGLVELEINLNPAIFPSDQVYNIGVNTKWRSGSDWQEAGLMVRYGDQKILSEALRRDVDDDEEEGEGEEQQGDGEEKTIPLSQLFHWYSPLSWAKEVKLEYEKRPRVETEEDEATEEDQFPILSFAVAFSGVNSELRTSLRNEDSRKVLNARLNLPDIPEPVSVELDGNLDLSGDEKKLSVTGVSYLNQRKEVSLTSTWEHRPNYFRGRTDIQTPFEDFEEQYGQIIYAENQDDEMSTVGVELENSFLGKLDANVLISPKNFNMDLESPFEILRKLEMKGDVEEGEGSTRTVTTAMTATSGNRMIQIDVVSLMQDKWPTQVSGTVSTLSNQQSEGKVTVSVTRTAEALKANGRIDWSDGEKLTGLLLIKLPQNRFQELDVKVDTPFESYEHWELSMVVPQAEEEGEEGTEETDRYEVKIRGRTPLANFASIEADGSLEMGSSLLNVKKATVTSKTPSGSIDITTSWIIEEWNRFDIQCNSSYHILLPSTPLPKKNFLKLKIRNEIPTFESLSGVDSVFFLQTSDLRYGASVRIEEEAESMTIKISSSLPQTSQTLDVKATFDEELENIGVEVEATHEPPEQRFKSSLQLTRRENSLDGEAEAEWGEDDFSSLQSKFNCSFTDQRNELHLQVFNPKIKSRLATPGRSVEEDEREVNLVLDATFNKISGLHKARLEMGPTLRPMTVDLDVDFQALTHNSASVNVTRLPEVYNASSVSLRLETKIQDNTYQGFYGGHWGNEEASMNYNWEFETVEERIRLRGFLSTKLPLTKAQAATIDVSYEHGAMNTDGKLRIEWNSEKLIGSHYHFEGMSSAGAEKKESTLEVDNQVWPFGLITLYQYNYSGGYDGENFPTATRQAVEVYDLLQRDFNRLRLEVKIDTDFNARTITVIGAHPSRKLELITNYEFLDHKFLHNCRFNWNPESWIGYNLDISNLTTSGKVEHKGSLKLTYPIREITLGSSYLEQGRSIKLTTELNPNSKKSTRKLVGILSLQEEGRPSEQLTRRMNLIIKHPSLSQDILTSGEIRFVKGESMEGKLSLDYSGDANRKVTLLMKALPQLYTDAQWNLTTDVRLQHSATNFDLRALHTNRHSSQELSIITLIDLKNREKLPQKTKIAFELFKELRKLYIMVETPDDQFSVTANVTGHNPRFQAQAEARGRETICNAALNLDLNKPYYDLSILHGPGLIDGIFSEGGVVDSRNLKWDISEAYDNYRFSDVNFFLRLNHSRLITSRLKWRPDLLDDLEESYRKKSDEVRNAWSQQSDKLLLALSSQASEVTQQIWEDAKTTIGPFIQEMSEGLDFRNDTEELKLFLNRTITNNDFYVQDIASFANLIGEEISLRFSNVFIRLKEYRKKMFGDSSQLFEKTVLWILEKLRESYRQLVTAWHKYKSDSQSLSFTLDPVREKLAQLFYQILESTTKLTEHVAGVAAEYGKVVLTYANQLVEQYKPIILEYAHKVEEFFYGLVVTVSDFLSETRADLMKTTYYQNLMKLADRIDQIYRDLSQNDAPTNIRKYYLMLRELIVTKISEANINFENQLGEVGQYLKDLWRKFIQTEYVREVTESWNELAAKVRWLIQYLNVDETFQDFLIVVYTKGGDLLYQTILQAGARYQNAKTKFIFDPNKGIMELEQKLPMPWNAFNQTPDLRELPEYKNTMKLRDVFRSSEGSFWDVWYKVKPKTFPSNWLPPFDGHAMLVGSEYFFTFDGMAYNFTSSSCALLLAADLVDGNFSISIQYKEKQQPNSAGYFLLVTAAHNTLIVDFDENTIKVRRAQITTLTLPAQLQHLQAYREGDQLVVKNYKGMSLSCNVVYRICQVHLSGWYSRKTAGLLGTMDNEPWTDMLRSNRKPVADLNEMIKSWDISDETDSCMIPTPSLQKPPGSLPDSRNVATCNRFFGYILSTLQPCYSTVNVDPYMSMCKGDSNGAICTAALAYVSMCRASGIIVQPPSQCIKCDMNGEEMIDRDIREIDFQNSPNPSTDIVFIVEAKDCNRNLRTQNKTEGLVKILEDEMAKANFVSNRYAVVVFGGDGVFEQPRQIIYNNQDFTGADDIGHYFKSIVTGNGSRDVFGALAFALKLRFRPGISKTFILLPCSSCQPQHMTMDFSTISYAMLEQDATLHILMNNDFSLDNKNLVKKFFGMDSNLGFTKMDISKDQLRGETKIRQQVKVPRSLLGYCTPLALQTNGSIFTGRKLQNRRDKSVKLFSTVFSRRVVQTARPADCQTCYCSPDQDGVGRIQCFLCEYRRYKATPEIDGDSSSVEDENELGNSTQSPNLQPDQGNPTEMETNGDGEDSAEDSGEER</sequence>